<gene>
    <name evidence="1" type="ORF">NA57DRAFT_59980</name>
</gene>
<dbReference type="EMBL" id="ML978132">
    <property type="protein sequence ID" value="KAF2095245.1"/>
    <property type="molecule type" value="Genomic_DNA"/>
</dbReference>
<comment type="caution">
    <text evidence="1">The sequence shown here is derived from an EMBL/GenBank/DDBJ whole genome shotgun (WGS) entry which is preliminary data.</text>
</comment>
<sequence>MSIVERQSGVIGDAYCRFRLSAASWPMARASSRDWVSTCSAGQWAGGRVGSTMFCLFAAVPEAFVSECAVADQTAPSSGMPAELVAACKPLPTPHSPLPRERLAPAAARFFELCGKLASRHCFLSKWQWLYYSFVNLNWPISRHLPVSTTIRAYLRLEGLPQELTCKACLFLPVSRSARRKCKTLHSRPSKWRRREMAARASESALYLALCVPEWTTVEMPQCERTVTIRTLHL</sequence>
<accession>A0A9P4M325</accession>
<dbReference type="Proteomes" id="UP000799772">
    <property type="component" value="Unassembled WGS sequence"/>
</dbReference>
<evidence type="ECO:0000313" key="1">
    <source>
        <dbReference type="EMBL" id="KAF2095245.1"/>
    </source>
</evidence>
<keyword evidence="2" id="KW-1185">Reference proteome</keyword>
<name>A0A9P4M325_9PEZI</name>
<evidence type="ECO:0000313" key="2">
    <source>
        <dbReference type="Proteomes" id="UP000799772"/>
    </source>
</evidence>
<dbReference type="AlphaFoldDB" id="A0A9P4M325"/>
<protein>
    <submittedName>
        <fullName evidence="1">Uncharacterized protein</fullName>
    </submittedName>
</protein>
<reference evidence="1" key="1">
    <citation type="journal article" date="2020" name="Stud. Mycol.">
        <title>101 Dothideomycetes genomes: a test case for predicting lifestyles and emergence of pathogens.</title>
        <authorList>
            <person name="Haridas S."/>
            <person name="Albert R."/>
            <person name="Binder M."/>
            <person name="Bloem J."/>
            <person name="Labutti K."/>
            <person name="Salamov A."/>
            <person name="Andreopoulos B."/>
            <person name="Baker S."/>
            <person name="Barry K."/>
            <person name="Bills G."/>
            <person name="Bluhm B."/>
            <person name="Cannon C."/>
            <person name="Castanera R."/>
            <person name="Culley D."/>
            <person name="Daum C."/>
            <person name="Ezra D."/>
            <person name="Gonzalez J."/>
            <person name="Henrissat B."/>
            <person name="Kuo A."/>
            <person name="Liang C."/>
            <person name="Lipzen A."/>
            <person name="Lutzoni F."/>
            <person name="Magnuson J."/>
            <person name="Mondo S."/>
            <person name="Nolan M."/>
            <person name="Ohm R."/>
            <person name="Pangilinan J."/>
            <person name="Park H.-J."/>
            <person name="Ramirez L."/>
            <person name="Alfaro M."/>
            <person name="Sun H."/>
            <person name="Tritt A."/>
            <person name="Yoshinaga Y."/>
            <person name="Zwiers L.-H."/>
            <person name="Turgeon B."/>
            <person name="Goodwin S."/>
            <person name="Spatafora J."/>
            <person name="Crous P."/>
            <person name="Grigoriev I."/>
        </authorList>
    </citation>
    <scope>NUCLEOTIDE SEQUENCE</scope>
    <source>
        <strain evidence="1">CBS 133067</strain>
    </source>
</reference>
<organism evidence="1 2">
    <name type="scientific">Rhizodiscina lignyota</name>
    <dbReference type="NCBI Taxonomy" id="1504668"/>
    <lineage>
        <taxon>Eukaryota</taxon>
        <taxon>Fungi</taxon>
        <taxon>Dikarya</taxon>
        <taxon>Ascomycota</taxon>
        <taxon>Pezizomycotina</taxon>
        <taxon>Dothideomycetes</taxon>
        <taxon>Pleosporomycetidae</taxon>
        <taxon>Aulographales</taxon>
        <taxon>Rhizodiscinaceae</taxon>
        <taxon>Rhizodiscina</taxon>
    </lineage>
</organism>
<proteinExistence type="predicted"/>